<protein>
    <submittedName>
        <fullName evidence="2">Uncharacterized protein</fullName>
    </submittedName>
</protein>
<dbReference type="AlphaFoldDB" id="A0A2S6MWD3"/>
<reference evidence="2 3" key="1">
    <citation type="journal article" date="2018" name="Arch. Microbiol.">
        <title>New insights into the metabolic potential of the phototrophic purple bacterium Rhodopila globiformis DSM 161(T) from its draft genome sequence and evidence for a vanadium-dependent nitrogenase.</title>
        <authorList>
            <person name="Imhoff J.F."/>
            <person name="Rahn T."/>
            <person name="Kunzel S."/>
            <person name="Neulinger S.C."/>
        </authorList>
    </citation>
    <scope>NUCLEOTIDE SEQUENCE [LARGE SCALE GENOMIC DNA]</scope>
    <source>
        <strain evidence="2 3">DSM 161</strain>
    </source>
</reference>
<dbReference type="EMBL" id="NHRY01000267">
    <property type="protein sequence ID" value="PPQ26675.1"/>
    <property type="molecule type" value="Genomic_DNA"/>
</dbReference>
<proteinExistence type="predicted"/>
<feature type="transmembrane region" description="Helical" evidence="1">
    <location>
        <begin position="36"/>
        <end position="54"/>
    </location>
</feature>
<keyword evidence="1" id="KW-0472">Membrane</keyword>
<dbReference type="RefSeq" id="WP_104522420.1">
    <property type="nucleotide sequence ID" value="NZ_NHRY01000267.1"/>
</dbReference>
<evidence type="ECO:0000313" key="2">
    <source>
        <dbReference type="EMBL" id="PPQ26675.1"/>
    </source>
</evidence>
<accession>A0A2S6MWD3</accession>
<sequence length="90" mass="10438">MIFMPAWITNILFLVTIYLSGYQHVQLRRPNSVTNIQFLMMAFCLAMIVIVAFYNRVNPWLSLAFLVTAVTCLGVMIRQHRMLPPTQAFE</sequence>
<evidence type="ECO:0000256" key="1">
    <source>
        <dbReference type="SAM" id="Phobius"/>
    </source>
</evidence>
<name>A0A2S6MWD3_RHOGL</name>
<dbReference type="OrthoDB" id="9902454at2"/>
<keyword evidence="1" id="KW-0812">Transmembrane</keyword>
<dbReference type="Proteomes" id="UP000239724">
    <property type="component" value="Unassembled WGS sequence"/>
</dbReference>
<feature type="transmembrane region" description="Helical" evidence="1">
    <location>
        <begin position="60"/>
        <end position="77"/>
    </location>
</feature>
<feature type="transmembrane region" description="Helical" evidence="1">
    <location>
        <begin position="6"/>
        <end position="24"/>
    </location>
</feature>
<comment type="caution">
    <text evidence="2">The sequence shown here is derived from an EMBL/GenBank/DDBJ whole genome shotgun (WGS) entry which is preliminary data.</text>
</comment>
<keyword evidence="1" id="KW-1133">Transmembrane helix</keyword>
<keyword evidence="3" id="KW-1185">Reference proteome</keyword>
<organism evidence="2 3">
    <name type="scientific">Rhodopila globiformis</name>
    <name type="common">Rhodopseudomonas globiformis</name>
    <dbReference type="NCBI Taxonomy" id="1071"/>
    <lineage>
        <taxon>Bacteria</taxon>
        <taxon>Pseudomonadati</taxon>
        <taxon>Pseudomonadota</taxon>
        <taxon>Alphaproteobacteria</taxon>
        <taxon>Acetobacterales</taxon>
        <taxon>Acetobacteraceae</taxon>
        <taxon>Rhodopila</taxon>
    </lineage>
</organism>
<gene>
    <name evidence="2" type="ORF">CCS01_29365</name>
</gene>
<evidence type="ECO:0000313" key="3">
    <source>
        <dbReference type="Proteomes" id="UP000239724"/>
    </source>
</evidence>